<gene>
    <name evidence="9" type="ORF">AB432_017305</name>
</gene>
<dbReference type="Gene3D" id="3.90.1680.10">
    <property type="entry name" value="SOS response associated peptidase-like"/>
    <property type="match status" value="1"/>
</dbReference>
<evidence type="ECO:0000313" key="9">
    <source>
        <dbReference type="EMBL" id="AWX56689.1"/>
    </source>
</evidence>
<dbReference type="EC" id="3.4.-.-" evidence="8"/>
<reference evidence="9 10" key="1">
    <citation type="journal article" date="2015" name="Genome Announc.">
        <title>Draft Genome Sequence of Brevibacillus brevis DZQ7, a Plant Growth-Promoting Rhizobacterium with Broad-Spectrum Antimicrobial Activity.</title>
        <authorList>
            <person name="Hou Q."/>
            <person name="Wang C."/>
            <person name="Hou X."/>
            <person name="Xia Z."/>
            <person name="Ye J."/>
            <person name="Liu K."/>
            <person name="Liu H."/>
            <person name="Wang J."/>
            <person name="Guo H."/>
            <person name="Yu X."/>
            <person name="Yang Y."/>
            <person name="Du B."/>
            <person name="Ding Y."/>
        </authorList>
    </citation>
    <scope>NUCLEOTIDE SEQUENCE [LARGE SCALE GENOMIC DNA]</scope>
    <source>
        <strain evidence="9 10">DZQ7</strain>
    </source>
</reference>
<dbReference type="PANTHER" id="PTHR13604">
    <property type="entry name" value="DC12-RELATED"/>
    <property type="match status" value="1"/>
</dbReference>
<dbReference type="PANTHER" id="PTHR13604:SF0">
    <property type="entry name" value="ABASIC SITE PROCESSING PROTEIN HMCES"/>
    <property type="match status" value="1"/>
</dbReference>
<sequence>MCGRFTLVTNLEKWKERFQIEVIPFDAKPRYNIAPGQFIPAIIADRGERRMGQLRWGLVPSWAADEKSSYKMINARCETLNEKPAFKQLFARKRCILPADSFYEWMNAITGKQPMRIMMKTGEPFAFAGLYDTWMNQEGEKVHTCTIVTTKANELIENIHERMPVILKKEDEDLWLDREKYDRLQLQSLFTPYDSSEMMVYPVSTKVGSPKNDDPSCIQEVEIDSLFEDESFRRT</sequence>
<evidence type="ECO:0000256" key="5">
    <source>
        <dbReference type="ARBA" id="ARBA00023124"/>
    </source>
</evidence>
<dbReference type="GO" id="GO:0003697">
    <property type="term" value="F:single-stranded DNA binding"/>
    <property type="evidence" value="ECO:0007669"/>
    <property type="project" value="InterPro"/>
</dbReference>
<comment type="similarity">
    <text evidence="1 8">Belongs to the SOS response-associated peptidase family.</text>
</comment>
<dbReference type="EMBL" id="CP030117">
    <property type="protein sequence ID" value="AWX56689.1"/>
    <property type="molecule type" value="Genomic_DNA"/>
</dbReference>
<dbReference type="GO" id="GO:0006508">
    <property type="term" value="P:proteolysis"/>
    <property type="evidence" value="ECO:0007669"/>
    <property type="project" value="UniProtKB-KW"/>
</dbReference>
<keyword evidence="7" id="KW-0456">Lyase</keyword>
<dbReference type="GO" id="GO:0106300">
    <property type="term" value="P:protein-DNA covalent cross-linking repair"/>
    <property type="evidence" value="ECO:0007669"/>
    <property type="project" value="InterPro"/>
</dbReference>
<evidence type="ECO:0000256" key="4">
    <source>
        <dbReference type="ARBA" id="ARBA00022801"/>
    </source>
</evidence>
<keyword evidence="5" id="KW-0190">Covalent protein-DNA linkage</keyword>
<keyword evidence="4 8" id="KW-0378">Hydrolase</keyword>
<accession>A0A2Z4MJY2</accession>
<dbReference type="GO" id="GO:0016829">
    <property type="term" value="F:lyase activity"/>
    <property type="evidence" value="ECO:0007669"/>
    <property type="project" value="UniProtKB-KW"/>
</dbReference>
<keyword evidence="6" id="KW-0238">DNA-binding</keyword>
<protein>
    <recommendedName>
        <fullName evidence="8">Abasic site processing protein</fullName>
        <ecNumber evidence="8">3.4.-.-</ecNumber>
    </recommendedName>
</protein>
<dbReference type="GO" id="GO:0008233">
    <property type="term" value="F:peptidase activity"/>
    <property type="evidence" value="ECO:0007669"/>
    <property type="project" value="UniProtKB-KW"/>
</dbReference>
<evidence type="ECO:0000256" key="1">
    <source>
        <dbReference type="ARBA" id="ARBA00008136"/>
    </source>
</evidence>
<keyword evidence="3" id="KW-0227">DNA damage</keyword>
<evidence type="ECO:0000256" key="8">
    <source>
        <dbReference type="RuleBase" id="RU364100"/>
    </source>
</evidence>
<dbReference type="SUPFAM" id="SSF143081">
    <property type="entry name" value="BB1717-like"/>
    <property type="match status" value="1"/>
</dbReference>
<evidence type="ECO:0000256" key="3">
    <source>
        <dbReference type="ARBA" id="ARBA00022763"/>
    </source>
</evidence>
<dbReference type="InterPro" id="IPR036590">
    <property type="entry name" value="SRAP-like"/>
</dbReference>
<evidence type="ECO:0000256" key="7">
    <source>
        <dbReference type="ARBA" id="ARBA00023239"/>
    </source>
</evidence>
<keyword evidence="2 8" id="KW-0645">Protease</keyword>
<evidence type="ECO:0000313" key="10">
    <source>
        <dbReference type="Proteomes" id="UP000036061"/>
    </source>
</evidence>
<evidence type="ECO:0000256" key="2">
    <source>
        <dbReference type="ARBA" id="ARBA00022670"/>
    </source>
</evidence>
<evidence type="ECO:0000256" key="6">
    <source>
        <dbReference type="ARBA" id="ARBA00023125"/>
    </source>
</evidence>
<dbReference type="RefSeq" id="WP_048033340.1">
    <property type="nucleotide sequence ID" value="NZ_CP030117.1"/>
</dbReference>
<organism evidence="9 10">
    <name type="scientific">Brevibacillus brevis</name>
    <name type="common">Bacillus brevis</name>
    <dbReference type="NCBI Taxonomy" id="1393"/>
    <lineage>
        <taxon>Bacteria</taxon>
        <taxon>Bacillati</taxon>
        <taxon>Bacillota</taxon>
        <taxon>Bacilli</taxon>
        <taxon>Bacillales</taxon>
        <taxon>Paenibacillaceae</taxon>
        <taxon>Brevibacillus</taxon>
    </lineage>
</organism>
<name>A0A2Z4MJY2_BREBE</name>
<dbReference type="Proteomes" id="UP000036061">
    <property type="component" value="Chromosome"/>
</dbReference>
<dbReference type="AlphaFoldDB" id="A0A2Z4MJY2"/>
<dbReference type="InterPro" id="IPR003738">
    <property type="entry name" value="SRAP"/>
</dbReference>
<dbReference type="Pfam" id="PF02586">
    <property type="entry name" value="SRAP"/>
    <property type="match status" value="1"/>
</dbReference>
<proteinExistence type="inferred from homology"/>